<reference evidence="1 2" key="1">
    <citation type="submission" date="2023-09" db="EMBL/GenBank/DDBJ databases">
        <title>Genomes of two closely related lineages of the louse Polyplax serrata with different host specificities.</title>
        <authorList>
            <person name="Martinu J."/>
            <person name="Tarabai H."/>
            <person name="Stefka J."/>
            <person name="Hypsa V."/>
        </authorList>
    </citation>
    <scope>NUCLEOTIDE SEQUENCE [LARGE SCALE GENOMIC DNA]</scope>
    <source>
        <strain evidence="1">98ZLc_SE</strain>
    </source>
</reference>
<gene>
    <name evidence="1" type="ORF">RUM44_001743</name>
</gene>
<evidence type="ECO:0000313" key="2">
    <source>
        <dbReference type="Proteomes" id="UP001359485"/>
    </source>
</evidence>
<evidence type="ECO:0000313" key="1">
    <source>
        <dbReference type="EMBL" id="KAK6621936.1"/>
    </source>
</evidence>
<organism evidence="1 2">
    <name type="scientific">Polyplax serrata</name>
    <name type="common">Common mouse louse</name>
    <dbReference type="NCBI Taxonomy" id="468196"/>
    <lineage>
        <taxon>Eukaryota</taxon>
        <taxon>Metazoa</taxon>
        <taxon>Ecdysozoa</taxon>
        <taxon>Arthropoda</taxon>
        <taxon>Hexapoda</taxon>
        <taxon>Insecta</taxon>
        <taxon>Pterygota</taxon>
        <taxon>Neoptera</taxon>
        <taxon>Paraneoptera</taxon>
        <taxon>Psocodea</taxon>
        <taxon>Troctomorpha</taxon>
        <taxon>Phthiraptera</taxon>
        <taxon>Anoplura</taxon>
        <taxon>Polyplacidae</taxon>
        <taxon>Polyplax</taxon>
    </lineage>
</organism>
<keyword evidence="2" id="KW-1185">Reference proteome</keyword>
<dbReference type="Proteomes" id="UP001359485">
    <property type="component" value="Unassembled WGS sequence"/>
</dbReference>
<sequence length="254" mass="29659">MIPFVSSFISEAWYKILEGTSIENVTVDEWKELKPIIPYLPSQFLLRINITCEEMLQLFGGIELRQEQLAMLAEVVLSVWGDEIVNSESHLMKLGNIFCGLPNTHLENIEPNIFRSLVQNKFFKQAKGCDTKKWSILSNKAQTFQNFGPTRTWQPNTFEKIGYVLSGLSVKEMRQIQPACFRHIRKEEIDELPVEILKRMRTAQLLKFPPPSLLLWRRKTKDFRRLCSNGNSTLRFTSLTFLLLSLNIWFSRDR</sequence>
<dbReference type="EMBL" id="JAWJWF010000047">
    <property type="protein sequence ID" value="KAK6621936.1"/>
    <property type="molecule type" value="Genomic_DNA"/>
</dbReference>
<proteinExistence type="predicted"/>
<name>A0ABR1AKY8_POLSC</name>
<comment type="caution">
    <text evidence="1">The sequence shown here is derived from an EMBL/GenBank/DDBJ whole genome shotgun (WGS) entry which is preliminary data.</text>
</comment>
<protein>
    <submittedName>
        <fullName evidence="1">Uncharacterized protein</fullName>
    </submittedName>
</protein>
<accession>A0ABR1AKY8</accession>